<evidence type="ECO:0000313" key="10">
    <source>
        <dbReference type="Proteomes" id="UP001487740"/>
    </source>
</evidence>
<dbReference type="PANTHER" id="PTHR42643:SF24">
    <property type="entry name" value="IONOTROPIC RECEPTOR 60A"/>
    <property type="match status" value="1"/>
</dbReference>
<dbReference type="Proteomes" id="UP001487740">
    <property type="component" value="Unassembled WGS sequence"/>
</dbReference>
<evidence type="ECO:0000256" key="2">
    <source>
        <dbReference type="ARBA" id="ARBA00022475"/>
    </source>
</evidence>
<evidence type="ECO:0000256" key="3">
    <source>
        <dbReference type="ARBA" id="ARBA00022692"/>
    </source>
</evidence>
<keyword evidence="2" id="KW-1003">Cell membrane</keyword>
<keyword evidence="3 8" id="KW-0812">Transmembrane</keyword>
<evidence type="ECO:0000256" key="7">
    <source>
        <dbReference type="ARBA" id="ARBA00023180"/>
    </source>
</evidence>
<evidence type="ECO:0000256" key="4">
    <source>
        <dbReference type="ARBA" id="ARBA00022989"/>
    </source>
</evidence>
<proteinExistence type="predicted"/>
<keyword evidence="6" id="KW-0675">Receptor</keyword>
<feature type="transmembrane region" description="Helical" evidence="8">
    <location>
        <begin position="183"/>
        <end position="202"/>
    </location>
</feature>
<evidence type="ECO:0000313" key="9">
    <source>
        <dbReference type="EMBL" id="KAK8388125.1"/>
    </source>
</evidence>
<gene>
    <name evidence="9" type="ORF">O3P69_020187</name>
</gene>
<keyword evidence="7" id="KW-0325">Glycoprotein</keyword>
<dbReference type="AlphaFoldDB" id="A0AAW0TN91"/>
<name>A0AAW0TN91_SCYPA</name>
<evidence type="ECO:0000256" key="8">
    <source>
        <dbReference type="SAM" id="Phobius"/>
    </source>
</evidence>
<comment type="caution">
    <text evidence="9">The sequence shown here is derived from an EMBL/GenBank/DDBJ whole genome shotgun (WGS) entry which is preliminary data.</text>
</comment>
<dbReference type="EMBL" id="JARAKH010000029">
    <property type="protein sequence ID" value="KAK8388125.1"/>
    <property type="molecule type" value="Genomic_DNA"/>
</dbReference>
<evidence type="ECO:0000256" key="6">
    <source>
        <dbReference type="ARBA" id="ARBA00023170"/>
    </source>
</evidence>
<evidence type="ECO:0000256" key="5">
    <source>
        <dbReference type="ARBA" id="ARBA00023136"/>
    </source>
</evidence>
<evidence type="ECO:0000256" key="1">
    <source>
        <dbReference type="ARBA" id="ARBA00004651"/>
    </source>
</evidence>
<keyword evidence="5 8" id="KW-0472">Membrane</keyword>
<accession>A0AAW0TN91</accession>
<organism evidence="9 10">
    <name type="scientific">Scylla paramamosain</name>
    <name type="common">Mud crab</name>
    <dbReference type="NCBI Taxonomy" id="85552"/>
    <lineage>
        <taxon>Eukaryota</taxon>
        <taxon>Metazoa</taxon>
        <taxon>Ecdysozoa</taxon>
        <taxon>Arthropoda</taxon>
        <taxon>Crustacea</taxon>
        <taxon>Multicrustacea</taxon>
        <taxon>Malacostraca</taxon>
        <taxon>Eumalacostraca</taxon>
        <taxon>Eucarida</taxon>
        <taxon>Decapoda</taxon>
        <taxon>Pleocyemata</taxon>
        <taxon>Brachyura</taxon>
        <taxon>Eubrachyura</taxon>
        <taxon>Portunoidea</taxon>
        <taxon>Portunidae</taxon>
        <taxon>Portuninae</taxon>
        <taxon>Scylla</taxon>
    </lineage>
</organism>
<keyword evidence="4 8" id="KW-1133">Transmembrane helix</keyword>
<sequence>MKHSSKGDGPSAWLIMKQVLGTLLDEAIPGELPKRDSTRVALTAWLIFSFIAGTVYRSNLTACLTMPNSVHMYERLYMEVMIEEDFTNMDGSTSLYVTQESLLSDYSAFVMIRDAPFKEKIDYCMMIFHTAGLTEKWKDIAMDDVRRDNRIKRRKLRAETEEVIVAPEVTIKPLSMIHMQGPFLLYVLCVIVSFTTFLIEVIRPSFFRRNQQN</sequence>
<dbReference type="InterPro" id="IPR052192">
    <property type="entry name" value="Insect_Ionotropic_Sensory_Rcpt"/>
</dbReference>
<dbReference type="PANTHER" id="PTHR42643">
    <property type="entry name" value="IONOTROPIC RECEPTOR 20A-RELATED"/>
    <property type="match status" value="1"/>
</dbReference>
<evidence type="ECO:0008006" key="11">
    <source>
        <dbReference type="Google" id="ProtNLM"/>
    </source>
</evidence>
<reference evidence="9 10" key="1">
    <citation type="submission" date="2023-03" db="EMBL/GenBank/DDBJ databases">
        <title>High-quality genome of Scylla paramamosain provides insights in environmental adaptation.</title>
        <authorList>
            <person name="Zhang L."/>
        </authorList>
    </citation>
    <scope>NUCLEOTIDE SEQUENCE [LARGE SCALE GENOMIC DNA]</scope>
    <source>
        <strain evidence="9">LZ_2023a</strain>
        <tissue evidence="9">Muscle</tissue>
    </source>
</reference>
<protein>
    <recommendedName>
        <fullName evidence="11">Ionotropic glutamate receptor C-terminal domain-containing protein</fullName>
    </recommendedName>
</protein>
<comment type="subcellular location">
    <subcellularLocation>
        <location evidence="1">Cell membrane</location>
        <topology evidence="1">Multi-pass membrane protein</topology>
    </subcellularLocation>
</comment>
<dbReference type="Gene3D" id="1.10.287.70">
    <property type="match status" value="1"/>
</dbReference>
<keyword evidence="10" id="KW-1185">Reference proteome</keyword>
<dbReference type="GO" id="GO:0005886">
    <property type="term" value="C:plasma membrane"/>
    <property type="evidence" value="ECO:0007669"/>
    <property type="project" value="UniProtKB-SubCell"/>
</dbReference>